<keyword evidence="2" id="KW-0479">Metal-binding</keyword>
<name>A0ABQ2LVU4_9MICC</name>
<dbReference type="Pfam" id="PF06050">
    <property type="entry name" value="HGD-D"/>
    <property type="match status" value="1"/>
</dbReference>
<comment type="similarity">
    <text evidence="1">Belongs to the FldB/FldC dehydratase alpha/beta subunit family.</text>
</comment>
<organism evidence="5 6">
    <name type="scientific">Citricoccus zhacaiensis</name>
    <dbReference type="NCBI Taxonomy" id="489142"/>
    <lineage>
        <taxon>Bacteria</taxon>
        <taxon>Bacillati</taxon>
        <taxon>Actinomycetota</taxon>
        <taxon>Actinomycetes</taxon>
        <taxon>Micrococcales</taxon>
        <taxon>Micrococcaceae</taxon>
        <taxon>Citricoccus</taxon>
    </lineage>
</organism>
<dbReference type="Gene3D" id="3.40.50.11900">
    <property type="match status" value="1"/>
</dbReference>
<protein>
    <submittedName>
        <fullName evidence="5">R-phenyllactate dehydratase small subunit</fullName>
    </submittedName>
</protein>
<keyword evidence="3" id="KW-0408">Iron</keyword>
<dbReference type="Gene3D" id="3.40.50.11890">
    <property type="match status" value="1"/>
</dbReference>
<proteinExistence type="inferred from homology"/>
<sequence length="392" mass="44231">MTTEVQSQALDRLRQAARDPRGYVEDWKLRTGGLALGIFPMNFPVEITHAAGVLPVMVQAGDEAISDGNYLLTEYYCGFTRSVADQASKGQLDHLDGFMSADHCIELMGAVDVVRESLPDRKVFYGQFIAVMGHDWMDRKLRATVEEFISEMETFSGSSISTEDLHRSIGILNENRSMIRQIFQDRREGRYRVDPTLLQDIVKSSMIMDRQEHTALLREVADELASQSSSEDGLIRVHLSGHFCHAPNPDLLTAIEDCGAIVVDDDLFTGYRYVSTDVPEDSDPVEAICAWYQDRNTNAPCPTRVQHDIDWDGYLVDSVRNNKVDAVLVLMAKFCEPHMLYYPEIRKALSAADIPHLMLETEHLGMPLETIRTRLEALFEGIRRRSLQSANA</sequence>
<evidence type="ECO:0000313" key="5">
    <source>
        <dbReference type="EMBL" id="GGO43680.1"/>
    </source>
</evidence>
<dbReference type="PANTHER" id="PTHR30548">
    <property type="entry name" value="2-HYDROXYGLUTARYL-COA DEHYDRATASE, D-COMPONENT-RELATED"/>
    <property type="match status" value="1"/>
</dbReference>
<keyword evidence="6" id="KW-1185">Reference proteome</keyword>
<evidence type="ECO:0000313" key="6">
    <source>
        <dbReference type="Proteomes" id="UP000642509"/>
    </source>
</evidence>
<dbReference type="Gene3D" id="1.20.1270.370">
    <property type="match status" value="1"/>
</dbReference>
<evidence type="ECO:0000256" key="4">
    <source>
        <dbReference type="ARBA" id="ARBA00023014"/>
    </source>
</evidence>
<dbReference type="InterPro" id="IPR010327">
    <property type="entry name" value="FldB/FldC_alpha/beta"/>
</dbReference>
<gene>
    <name evidence="5" type="primary">hadC</name>
    <name evidence="5" type="ORF">GCM10010977_12380</name>
</gene>
<evidence type="ECO:0000256" key="1">
    <source>
        <dbReference type="ARBA" id="ARBA00005806"/>
    </source>
</evidence>
<keyword evidence="4" id="KW-0411">Iron-sulfur</keyword>
<evidence type="ECO:0000256" key="3">
    <source>
        <dbReference type="ARBA" id="ARBA00023004"/>
    </source>
</evidence>
<evidence type="ECO:0000256" key="2">
    <source>
        <dbReference type="ARBA" id="ARBA00022723"/>
    </source>
</evidence>
<dbReference type="EMBL" id="BMLQ01000003">
    <property type="protein sequence ID" value="GGO43680.1"/>
    <property type="molecule type" value="Genomic_DNA"/>
</dbReference>
<dbReference type="PANTHER" id="PTHR30548:SF5">
    <property type="entry name" value="SUBUNIT OF OXYGEN-SENSITIVE 2-HYDROXYISOCAPROYL-COA DEHYDRATASE"/>
    <property type="match status" value="1"/>
</dbReference>
<dbReference type="Proteomes" id="UP000642509">
    <property type="component" value="Unassembled WGS sequence"/>
</dbReference>
<accession>A0ABQ2LVU4</accession>
<comment type="caution">
    <text evidence="5">The sequence shown here is derived from an EMBL/GenBank/DDBJ whole genome shotgun (WGS) entry which is preliminary data.</text>
</comment>
<reference evidence="6" key="1">
    <citation type="journal article" date="2019" name="Int. J. Syst. Evol. Microbiol.">
        <title>The Global Catalogue of Microorganisms (GCM) 10K type strain sequencing project: providing services to taxonomists for standard genome sequencing and annotation.</title>
        <authorList>
            <consortium name="The Broad Institute Genomics Platform"/>
            <consortium name="The Broad Institute Genome Sequencing Center for Infectious Disease"/>
            <person name="Wu L."/>
            <person name="Ma J."/>
        </authorList>
    </citation>
    <scope>NUCLEOTIDE SEQUENCE [LARGE SCALE GENOMIC DNA]</scope>
    <source>
        <strain evidence="6">CGMCC 1.7064</strain>
    </source>
</reference>
<dbReference type="RefSeq" id="WP_188805285.1">
    <property type="nucleotide sequence ID" value="NZ_BAAAOU010000004.1"/>
</dbReference>